<reference evidence="1 2" key="1">
    <citation type="submission" date="2017-04" db="EMBL/GenBank/DDBJ databases">
        <title>Genome Sequence of the Model Brown-Rot Fungus Postia placenta SB12.</title>
        <authorList>
            <consortium name="DOE Joint Genome Institute"/>
            <person name="Gaskell J."/>
            <person name="Kersten P."/>
            <person name="Larrondo L.F."/>
            <person name="Canessa P."/>
            <person name="Martinez D."/>
            <person name="Hibbett D."/>
            <person name="Schmoll M."/>
            <person name="Kubicek C.P."/>
            <person name="Martinez A.T."/>
            <person name="Yadav J."/>
            <person name="Master E."/>
            <person name="Magnuson J.K."/>
            <person name="James T."/>
            <person name="Yaver D."/>
            <person name="Berka R."/>
            <person name="Labutti K."/>
            <person name="Lipzen A."/>
            <person name="Aerts A."/>
            <person name="Barry K."/>
            <person name="Henrissat B."/>
            <person name="Blanchette R."/>
            <person name="Grigoriev I."/>
            <person name="Cullen D."/>
        </authorList>
    </citation>
    <scope>NUCLEOTIDE SEQUENCE [LARGE SCALE GENOMIC DNA]</scope>
    <source>
        <strain evidence="1 2">MAD-698-R-SB12</strain>
    </source>
</reference>
<dbReference type="GeneID" id="36328337"/>
<dbReference type="AlphaFoldDB" id="A0A1X6N070"/>
<dbReference type="OrthoDB" id="3064660at2759"/>
<protein>
    <submittedName>
        <fullName evidence="1">Uncharacterized protein</fullName>
    </submittedName>
</protein>
<accession>A0A1X6N070</accession>
<dbReference type="EMBL" id="KZ110598">
    <property type="protein sequence ID" value="OSX61876.1"/>
    <property type="molecule type" value="Genomic_DNA"/>
</dbReference>
<proteinExistence type="predicted"/>
<feature type="non-terminal residue" evidence="1">
    <location>
        <position position="1"/>
    </location>
</feature>
<sequence>NKEMLKLLLPLRYDGKSVVECNHFISQLLIYWAINTTLSSIELKIQICHDL</sequence>
<organism evidence="1 2">
    <name type="scientific">Postia placenta MAD-698-R-SB12</name>
    <dbReference type="NCBI Taxonomy" id="670580"/>
    <lineage>
        <taxon>Eukaryota</taxon>
        <taxon>Fungi</taxon>
        <taxon>Dikarya</taxon>
        <taxon>Basidiomycota</taxon>
        <taxon>Agaricomycotina</taxon>
        <taxon>Agaricomycetes</taxon>
        <taxon>Polyporales</taxon>
        <taxon>Adustoporiaceae</taxon>
        <taxon>Rhodonia</taxon>
    </lineage>
</organism>
<name>A0A1X6N070_9APHY</name>
<evidence type="ECO:0000313" key="1">
    <source>
        <dbReference type="EMBL" id="OSX61876.1"/>
    </source>
</evidence>
<dbReference type="RefSeq" id="XP_024338670.1">
    <property type="nucleotide sequence ID" value="XM_024483388.1"/>
</dbReference>
<dbReference type="Proteomes" id="UP000194127">
    <property type="component" value="Unassembled WGS sequence"/>
</dbReference>
<feature type="non-terminal residue" evidence="1">
    <location>
        <position position="51"/>
    </location>
</feature>
<evidence type="ECO:0000313" key="2">
    <source>
        <dbReference type="Proteomes" id="UP000194127"/>
    </source>
</evidence>
<keyword evidence="2" id="KW-1185">Reference proteome</keyword>
<gene>
    <name evidence="1" type="ORF">POSPLADRAFT_1112044</name>
</gene>